<evidence type="ECO:0000313" key="1">
    <source>
        <dbReference type="EMBL" id="GFY13826.1"/>
    </source>
</evidence>
<dbReference type="Proteomes" id="UP000887159">
    <property type="component" value="Unassembled WGS sequence"/>
</dbReference>
<dbReference type="AlphaFoldDB" id="A0A8X6SI82"/>
<sequence length="100" mass="11339">MTFPVETLILTPIRILLDANVRPYARVIVYTVVLQYDNVIPHMTRIVEIYLEQETIKHMQCSARTPEINPIEHVMNALGGLVATLNLLPWTLATLSNALE</sequence>
<name>A0A8X6SI82_TRICX</name>
<organism evidence="1 2">
    <name type="scientific">Trichonephila clavipes</name>
    <name type="common">Golden silk orbweaver</name>
    <name type="synonym">Nephila clavipes</name>
    <dbReference type="NCBI Taxonomy" id="2585209"/>
    <lineage>
        <taxon>Eukaryota</taxon>
        <taxon>Metazoa</taxon>
        <taxon>Ecdysozoa</taxon>
        <taxon>Arthropoda</taxon>
        <taxon>Chelicerata</taxon>
        <taxon>Arachnida</taxon>
        <taxon>Araneae</taxon>
        <taxon>Araneomorphae</taxon>
        <taxon>Entelegynae</taxon>
        <taxon>Araneoidea</taxon>
        <taxon>Nephilidae</taxon>
        <taxon>Trichonephila</taxon>
    </lineage>
</organism>
<protein>
    <submittedName>
        <fullName evidence="1">Uncharacterized protein</fullName>
    </submittedName>
</protein>
<dbReference type="Gene3D" id="3.30.420.10">
    <property type="entry name" value="Ribonuclease H-like superfamily/Ribonuclease H"/>
    <property type="match status" value="1"/>
</dbReference>
<dbReference type="InterPro" id="IPR036397">
    <property type="entry name" value="RNaseH_sf"/>
</dbReference>
<dbReference type="GO" id="GO:0003676">
    <property type="term" value="F:nucleic acid binding"/>
    <property type="evidence" value="ECO:0007669"/>
    <property type="project" value="InterPro"/>
</dbReference>
<evidence type="ECO:0000313" key="2">
    <source>
        <dbReference type="Proteomes" id="UP000887159"/>
    </source>
</evidence>
<dbReference type="EMBL" id="BMAU01021324">
    <property type="protein sequence ID" value="GFY13826.1"/>
    <property type="molecule type" value="Genomic_DNA"/>
</dbReference>
<gene>
    <name evidence="1" type="ORF">TNCV_985981</name>
</gene>
<proteinExistence type="predicted"/>
<reference evidence="1" key="1">
    <citation type="submission" date="2020-08" db="EMBL/GenBank/DDBJ databases">
        <title>Multicomponent nature underlies the extraordinary mechanical properties of spider dragline silk.</title>
        <authorList>
            <person name="Kono N."/>
            <person name="Nakamura H."/>
            <person name="Mori M."/>
            <person name="Yoshida Y."/>
            <person name="Ohtoshi R."/>
            <person name="Malay A.D."/>
            <person name="Moran D.A.P."/>
            <person name="Tomita M."/>
            <person name="Numata K."/>
            <person name="Arakawa K."/>
        </authorList>
    </citation>
    <scope>NUCLEOTIDE SEQUENCE</scope>
</reference>
<comment type="caution">
    <text evidence="1">The sequence shown here is derived from an EMBL/GenBank/DDBJ whole genome shotgun (WGS) entry which is preliminary data.</text>
</comment>
<keyword evidence="2" id="KW-1185">Reference proteome</keyword>
<accession>A0A8X6SI82</accession>